<protein>
    <submittedName>
        <fullName evidence="2">Uncharacterized protein</fullName>
    </submittedName>
</protein>
<evidence type="ECO:0000313" key="2">
    <source>
        <dbReference type="WBParaSite" id="nRc.2.0.1.t40948-RA"/>
    </source>
</evidence>
<dbReference type="AlphaFoldDB" id="A0A915KTM1"/>
<evidence type="ECO:0000313" key="1">
    <source>
        <dbReference type="Proteomes" id="UP000887565"/>
    </source>
</evidence>
<proteinExistence type="predicted"/>
<dbReference type="Proteomes" id="UP000887565">
    <property type="component" value="Unplaced"/>
</dbReference>
<accession>A0A915KTM1</accession>
<keyword evidence="1" id="KW-1185">Reference proteome</keyword>
<organism evidence="1 2">
    <name type="scientific">Romanomermis culicivorax</name>
    <name type="common">Nematode worm</name>
    <dbReference type="NCBI Taxonomy" id="13658"/>
    <lineage>
        <taxon>Eukaryota</taxon>
        <taxon>Metazoa</taxon>
        <taxon>Ecdysozoa</taxon>
        <taxon>Nematoda</taxon>
        <taxon>Enoplea</taxon>
        <taxon>Dorylaimia</taxon>
        <taxon>Mermithida</taxon>
        <taxon>Mermithoidea</taxon>
        <taxon>Mermithidae</taxon>
        <taxon>Romanomermis</taxon>
    </lineage>
</organism>
<dbReference type="WBParaSite" id="nRc.2.0.1.t40948-RA">
    <property type="protein sequence ID" value="nRc.2.0.1.t40948-RA"/>
    <property type="gene ID" value="nRc.2.0.1.g40948"/>
</dbReference>
<sequence>MINGGCFGVDLMRRSRGGFGNHCNHHCDHCSSGNGFDGRSHNDCSSHRFENNIEGGHSGRHQHCDAKTMCSLVAIQYPDISIWIRRMAIYRRRLKHDNYGKFIFHKKFLNSMLCYHGLYKRRKQEEKTTKKRHKK</sequence>
<name>A0A915KTM1_ROMCU</name>
<reference evidence="2" key="1">
    <citation type="submission" date="2022-11" db="UniProtKB">
        <authorList>
            <consortium name="WormBaseParasite"/>
        </authorList>
    </citation>
    <scope>IDENTIFICATION</scope>
</reference>